<evidence type="ECO:0000313" key="6">
    <source>
        <dbReference type="EMBL" id="MFD1433013.1"/>
    </source>
</evidence>
<comment type="similarity">
    <text evidence="1">Belongs to the glycosyl hydrolase 38 family.</text>
</comment>
<dbReference type="Pfam" id="PF09261">
    <property type="entry name" value="Alpha-mann_mid"/>
    <property type="match status" value="1"/>
</dbReference>
<dbReference type="Gene3D" id="1.20.1270.50">
    <property type="entry name" value="Glycoside hydrolase family 38, central domain"/>
    <property type="match status" value="1"/>
</dbReference>
<dbReference type="InterPro" id="IPR011330">
    <property type="entry name" value="Glyco_hydro/deAcase_b/a-brl"/>
</dbReference>
<proteinExistence type="inferred from homology"/>
<dbReference type="InterPro" id="IPR011013">
    <property type="entry name" value="Gal_mutarotase_sf_dom"/>
</dbReference>
<name>A0ABW4CSG7_9LACO</name>
<gene>
    <name evidence="6" type="ORF">ACFQ47_10075</name>
</gene>
<keyword evidence="4" id="KW-0326">Glycosidase</keyword>
<comment type="caution">
    <text evidence="6">The sequence shown here is derived from an EMBL/GenBank/DDBJ whole genome shotgun (WGS) entry which is preliminary data.</text>
</comment>
<dbReference type="SMART" id="SM00872">
    <property type="entry name" value="Alpha-mann_mid"/>
    <property type="match status" value="1"/>
</dbReference>
<dbReference type="Pfam" id="PF07748">
    <property type="entry name" value="Glyco_hydro_38C"/>
    <property type="match status" value="1"/>
</dbReference>
<evidence type="ECO:0000313" key="7">
    <source>
        <dbReference type="Proteomes" id="UP001597192"/>
    </source>
</evidence>
<dbReference type="InterPro" id="IPR011682">
    <property type="entry name" value="Glyco_hydro_38_C"/>
</dbReference>
<dbReference type="Pfam" id="PF17677">
    <property type="entry name" value="Glyco_hydro38C2"/>
    <property type="match status" value="1"/>
</dbReference>
<dbReference type="Proteomes" id="UP001597192">
    <property type="component" value="Unassembled WGS sequence"/>
</dbReference>
<evidence type="ECO:0000259" key="5">
    <source>
        <dbReference type="SMART" id="SM00872"/>
    </source>
</evidence>
<dbReference type="SUPFAM" id="SSF88688">
    <property type="entry name" value="Families 57/38 glycoside transferase middle domain"/>
    <property type="match status" value="1"/>
</dbReference>
<dbReference type="CDD" id="cd10789">
    <property type="entry name" value="GH38N_AMII_ER_cytosolic"/>
    <property type="match status" value="1"/>
</dbReference>
<evidence type="ECO:0000256" key="4">
    <source>
        <dbReference type="ARBA" id="ARBA00023295"/>
    </source>
</evidence>
<evidence type="ECO:0000256" key="1">
    <source>
        <dbReference type="ARBA" id="ARBA00009792"/>
    </source>
</evidence>
<dbReference type="InterPro" id="IPR041147">
    <property type="entry name" value="GH38_C"/>
</dbReference>
<organism evidence="6 7">
    <name type="scientific">Lacticaseibacillus yichunensis</name>
    <dbReference type="NCBI Taxonomy" id="2486015"/>
    <lineage>
        <taxon>Bacteria</taxon>
        <taxon>Bacillati</taxon>
        <taxon>Bacillota</taxon>
        <taxon>Bacilli</taxon>
        <taxon>Lactobacillales</taxon>
        <taxon>Lactobacillaceae</taxon>
        <taxon>Lacticaseibacillus</taxon>
    </lineage>
</organism>
<dbReference type="InterPro" id="IPR037094">
    <property type="entry name" value="Glyco_hydro_38_cen_sf"/>
</dbReference>
<dbReference type="RefSeq" id="WP_125697821.1">
    <property type="nucleotide sequence ID" value="NZ_JBHTOG010000052.1"/>
</dbReference>
<dbReference type="PANTHER" id="PTHR46017">
    <property type="entry name" value="ALPHA-MANNOSIDASE 2C1"/>
    <property type="match status" value="1"/>
</dbReference>
<dbReference type="InterPro" id="IPR000602">
    <property type="entry name" value="Glyco_hydro_38_N"/>
</dbReference>
<dbReference type="Gene3D" id="2.70.98.30">
    <property type="entry name" value="Golgi alpha-mannosidase II, domain 4"/>
    <property type="match status" value="1"/>
</dbReference>
<dbReference type="InterPro" id="IPR028995">
    <property type="entry name" value="Glyco_hydro_57/38_cen_sf"/>
</dbReference>
<sequence>MEQKISDFLAKATQQLHILQGYTYANFTPVAGLELTPDTREDNRWEPEDATWSPIEQGAKWEGRDKYFWLRFTLTVPEIPAGGHFVLHTELGRTGGNGSAFEGLVFVNGEPRQAVDYNHRDAYFEDSFSGQTLHVVIKLWTGTEGGGVPRVQHYTLETLASGIIDQHVVDAAAYLENIIETIAQLGPDEPLRYGYIALVKKSFQQFVWAEVTPENVGAIAASVLGQIQQFIAAHAGEKKAYTITAVGHTHIDVAWLWRLRHTREKIARSFSTVLELMKEYPDYIFFQSTPQDYAYLEKDYPDLWQQIQARIKEGRWEANGATWLEPDTNIPSGESLTRQFLYGIGYFKEKFGARQNVLWLPDVFGYSAATPQIMKGFGVDNFMTTKISWNDTNRMPHDTFYWQGIDGTKVLTHFITTVDNWTNLDDPNQWTYTYNGTLTPKSVLGSYHVYADKGLNDDLLVSYGFGDGGGGPTREMIKNMKILDELPGLPHVKPGRADDYFDRLDKRVEAARDEVATWQGELYLEFHRGTYTSQADVKKWNRRAEFALRDLELRYSAAHVQHGVAYPTEAIRDLWIILLRNQFHDILPGSAIHEVYEDAAVEFKQLFDGVADLQAKLQADFATRATDHVLVENTLAWPRTELVALPAGVQATADGKALNAVYTAEKTVVAVTVPAMGATSLTVTAADASGAGAGATAPAAAEPAEAGAAGSLEAATPKQTATAAPHTLVTPFYKVTYAKDGRLEQIRDLKHDRDLLDESRGGNVLTLFEDKPLTYDDWNIDQDYPEKATRLVADSVTVGENNAFYADLDLVYTFGASQLTQTMRFYADKPQIDFLTHVDWHERQRLLRTAFNTNLLADNARYDIQYGNVERPTNDNTSWDWAKFETVAHKWADLSERDYGLALLNDSKYGYRIKAKQISMTLLKSGNQPDLHADEGEHDFIYSLLPHEGDFLAGDVEKTAAELNEPLHVENGVAAPATTALFNFAAQYPVQVDAIKLAENGAHVLVRLHDYTGGHETVTITPTTEAKAAFIAKLDESVADDAKNVLADGRVEVVLSPYQVVTVAFDF</sequence>
<accession>A0ABW4CSG7</accession>
<feature type="domain" description="Glycoside hydrolase family 38 central" evidence="5">
    <location>
        <begin position="525"/>
        <end position="603"/>
    </location>
</feature>
<protein>
    <submittedName>
        <fullName evidence="6">Alpha-mannosidase</fullName>
    </submittedName>
</protein>
<dbReference type="Gene3D" id="3.20.110.10">
    <property type="entry name" value="Glycoside hydrolase 38, N terminal domain"/>
    <property type="match status" value="1"/>
</dbReference>
<dbReference type="SUPFAM" id="SSF88713">
    <property type="entry name" value="Glycoside hydrolase/deacetylase"/>
    <property type="match status" value="1"/>
</dbReference>
<dbReference type="InterPro" id="IPR027291">
    <property type="entry name" value="Glyco_hydro_38_N_sf"/>
</dbReference>
<keyword evidence="2" id="KW-0479">Metal-binding</keyword>
<keyword evidence="3" id="KW-0378">Hydrolase</keyword>
<evidence type="ECO:0000256" key="2">
    <source>
        <dbReference type="ARBA" id="ARBA00022723"/>
    </source>
</evidence>
<evidence type="ECO:0000256" key="3">
    <source>
        <dbReference type="ARBA" id="ARBA00022801"/>
    </source>
</evidence>
<dbReference type="PANTHER" id="PTHR46017:SF1">
    <property type="entry name" value="ALPHA-MANNOSIDASE 2C1"/>
    <property type="match status" value="1"/>
</dbReference>
<dbReference type="InterPro" id="IPR015341">
    <property type="entry name" value="Glyco_hydro_38_cen"/>
</dbReference>
<dbReference type="EMBL" id="JBHTOG010000052">
    <property type="protein sequence ID" value="MFD1433013.1"/>
    <property type="molecule type" value="Genomic_DNA"/>
</dbReference>
<keyword evidence="7" id="KW-1185">Reference proteome</keyword>
<dbReference type="Pfam" id="PF01074">
    <property type="entry name" value="Glyco_hydro_38N"/>
    <property type="match status" value="1"/>
</dbReference>
<dbReference type="SUPFAM" id="SSF74650">
    <property type="entry name" value="Galactose mutarotase-like"/>
    <property type="match status" value="1"/>
</dbReference>
<reference evidence="7" key="1">
    <citation type="journal article" date="2019" name="Int. J. Syst. Evol. Microbiol.">
        <title>The Global Catalogue of Microorganisms (GCM) 10K type strain sequencing project: providing services to taxonomists for standard genome sequencing and annotation.</title>
        <authorList>
            <consortium name="The Broad Institute Genomics Platform"/>
            <consortium name="The Broad Institute Genome Sequencing Center for Infectious Disease"/>
            <person name="Wu L."/>
            <person name="Ma J."/>
        </authorList>
    </citation>
    <scope>NUCLEOTIDE SEQUENCE [LARGE SCALE GENOMIC DNA]</scope>
    <source>
        <strain evidence="7">CCM 8947</strain>
    </source>
</reference>